<protein>
    <recommendedName>
        <fullName evidence="1">methionyl-tRNA formyltransferase</fullName>
        <ecNumber evidence="1">2.1.2.9</ecNumber>
    </recommendedName>
</protein>
<accession>A0A232LZG1</accession>
<comment type="caution">
    <text evidence="3">The sequence shown here is derived from an EMBL/GenBank/DDBJ whole genome shotgun (WGS) entry which is preliminary data.</text>
</comment>
<evidence type="ECO:0000313" key="3">
    <source>
        <dbReference type="EMBL" id="OXV09561.1"/>
    </source>
</evidence>
<dbReference type="EC" id="2.1.2.9" evidence="1"/>
<dbReference type="CDD" id="cd08646">
    <property type="entry name" value="FMT_core_Met-tRNA-FMT_N"/>
    <property type="match status" value="1"/>
</dbReference>
<dbReference type="GO" id="GO:0005739">
    <property type="term" value="C:mitochondrion"/>
    <property type="evidence" value="ECO:0007669"/>
    <property type="project" value="TreeGrafter"/>
</dbReference>
<dbReference type="Gene3D" id="3.40.50.12230">
    <property type="match status" value="1"/>
</dbReference>
<proteinExistence type="predicted"/>
<dbReference type="EMBL" id="NPHW01003459">
    <property type="protein sequence ID" value="OXV09561.1"/>
    <property type="molecule type" value="Genomic_DNA"/>
</dbReference>
<dbReference type="InterPro" id="IPR002376">
    <property type="entry name" value="Formyl_transf_N"/>
</dbReference>
<dbReference type="SUPFAM" id="SSF53328">
    <property type="entry name" value="Formyltransferase"/>
    <property type="match status" value="1"/>
</dbReference>
<gene>
    <name evidence="3" type="ORF">Egran_02678</name>
</gene>
<dbReference type="Pfam" id="PF00551">
    <property type="entry name" value="Formyl_trans_N"/>
    <property type="match status" value="1"/>
</dbReference>
<dbReference type="OrthoDB" id="10268103at2759"/>
<reference evidence="3 4" key="1">
    <citation type="journal article" date="2015" name="Environ. Microbiol.">
        <title>Metagenome sequence of Elaphomyces granulatus from sporocarp tissue reveals Ascomycota ectomycorrhizal fingerprints of genome expansion and a Proteobacteria-rich microbiome.</title>
        <authorList>
            <person name="Quandt C.A."/>
            <person name="Kohler A."/>
            <person name="Hesse C.N."/>
            <person name="Sharpton T.J."/>
            <person name="Martin F."/>
            <person name="Spatafora J.W."/>
        </authorList>
    </citation>
    <scope>NUCLEOTIDE SEQUENCE [LARGE SCALE GENOMIC DNA]</scope>
    <source>
        <strain evidence="3 4">OSC145934</strain>
    </source>
</reference>
<organism evidence="3 4">
    <name type="scientific">Elaphomyces granulatus</name>
    <dbReference type="NCBI Taxonomy" id="519963"/>
    <lineage>
        <taxon>Eukaryota</taxon>
        <taxon>Fungi</taxon>
        <taxon>Dikarya</taxon>
        <taxon>Ascomycota</taxon>
        <taxon>Pezizomycotina</taxon>
        <taxon>Eurotiomycetes</taxon>
        <taxon>Eurotiomycetidae</taxon>
        <taxon>Eurotiales</taxon>
        <taxon>Elaphomycetaceae</taxon>
        <taxon>Elaphomyces</taxon>
    </lineage>
</organism>
<dbReference type="GO" id="GO:0004479">
    <property type="term" value="F:methionyl-tRNA formyltransferase activity"/>
    <property type="evidence" value="ECO:0007669"/>
    <property type="project" value="UniProtKB-EC"/>
</dbReference>
<sequence>MFMRRSFSSKTCDHEPLRILFCGSDAFSIASLQALHTEKTKRPDSIASIDVICRPGKRYGRGLKEIREVPIKAAARSLSLPIHEIDTFTGWTSPGSKRIDLIIAVSFGLFVPPRILKASTYGGLNVHPSLLSNFRGPAPLHHTLLAGHSRTGVTLQTLHPESFDHGIILDQSPPPGIMIPNPETCTVLELLDVVAPKGAEMLVKGVRNRIFMPPLKNAGWHTPGENQKLIHAYKIKPADRHIDWSSWTWPEINRRQRVIGPLWNVALAANKSSNGDISFKSRRVIFSKIEEVEPFRDCERFALIPGVPFIDGTLPLQPGEERGLYVFTKDSKLIRIREMKVEGEQVSDAVRAAHRAQMVANRPIHSAGHRFFCTFYNPLH</sequence>
<keyword evidence="4" id="KW-1185">Reference proteome</keyword>
<feature type="domain" description="Formyl transferase N-terminal" evidence="2">
    <location>
        <begin position="18"/>
        <end position="173"/>
    </location>
</feature>
<dbReference type="PANTHER" id="PTHR11138:SF5">
    <property type="entry name" value="METHIONYL-TRNA FORMYLTRANSFERASE, MITOCHONDRIAL"/>
    <property type="match status" value="1"/>
</dbReference>
<dbReference type="AlphaFoldDB" id="A0A232LZG1"/>
<dbReference type="Proteomes" id="UP000243515">
    <property type="component" value="Unassembled WGS sequence"/>
</dbReference>
<name>A0A232LZG1_9EURO</name>
<dbReference type="PANTHER" id="PTHR11138">
    <property type="entry name" value="METHIONYL-TRNA FORMYLTRANSFERASE"/>
    <property type="match status" value="1"/>
</dbReference>
<dbReference type="InterPro" id="IPR036477">
    <property type="entry name" value="Formyl_transf_N_sf"/>
</dbReference>
<evidence type="ECO:0000256" key="1">
    <source>
        <dbReference type="ARBA" id="ARBA00012261"/>
    </source>
</evidence>
<evidence type="ECO:0000313" key="4">
    <source>
        <dbReference type="Proteomes" id="UP000243515"/>
    </source>
</evidence>
<dbReference type="InterPro" id="IPR041711">
    <property type="entry name" value="Met-tRNA-FMT_N"/>
</dbReference>
<evidence type="ECO:0000259" key="2">
    <source>
        <dbReference type="Pfam" id="PF00551"/>
    </source>
</evidence>